<comment type="caution">
    <text evidence="2">The sequence shown here is derived from an EMBL/GenBank/DDBJ whole genome shotgun (WGS) entry which is preliminary data.</text>
</comment>
<evidence type="ECO:0000259" key="1">
    <source>
        <dbReference type="PROSITE" id="PS50930"/>
    </source>
</evidence>
<dbReference type="InterPro" id="IPR007492">
    <property type="entry name" value="LytTR_DNA-bd_dom"/>
</dbReference>
<accession>A0ABD4W3U9</accession>
<evidence type="ECO:0000313" key="3">
    <source>
        <dbReference type="Proteomes" id="UP001213083"/>
    </source>
</evidence>
<sequence length="135" mass="15506">MQRLLRLLAGVISLRDSRLAFLSTIFSKSKITLSMLLTKGQAEVPVFQIWNQPFKTLRVYAKNKVYDCLGTLKDYEKRYPSLVPADRQSLINLDAVQNYDEKKGIAYFDQGIAHSVAVRRRRSVMLKLNATKKEP</sequence>
<protein>
    <submittedName>
        <fullName evidence="2">LytTR family transcriptional regulator DNA-binding domain-containing protein</fullName>
    </submittedName>
</protein>
<dbReference type="GO" id="GO:0003677">
    <property type="term" value="F:DNA binding"/>
    <property type="evidence" value="ECO:0007669"/>
    <property type="project" value="UniProtKB-KW"/>
</dbReference>
<dbReference type="EMBL" id="JAQIEV010000056">
    <property type="protein sequence ID" value="MDA3783278.1"/>
    <property type="molecule type" value="Genomic_DNA"/>
</dbReference>
<keyword evidence="2" id="KW-0238">DNA-binding</keyword>
<dbReference type="Proteomes" id="UP001213083">
    <property type="component" value="Unassembled WGS sequence"/>
</dbReference>
<evidence type="ECO:0000313" key="2">
    <source>
        <dbReference type="EMBL" id="MDA3783278.1"/>
    </source>
</evidence>
<feature type="domain" description="HTH LytTR-type" evidence="1">
    <location>
        <begin position="55"/>
        <end position="130"/>
    </location>
</feature>
<dbReference type="Gene3D" id="2.40.50.1020">
    <property type="entry name" value="LytTr DNA-binding domain"/>
    <property type="match status" value="1"/>
</dbReference>
<organism evidence="2 3">
    <name type="scientific">Lactobacillus delbrueckii</name>
    <dbReference type="NCBI Taxonomy" id="1584"/>
    <lineage>
        <taxon>Bacteria</taxon>
        <taxon>Bacillati</taxon>
        <taxon>Bacillota</taxon>
        <taxon>Bacilli</taxon>
        <taxon>Lactobacillales</taxon>
        <taxon>Lactobacillaceae</taxon>
        <taxon>Lactobacillus</taxon>
    </lineage>
</organism>
<reference evidence="2 3" key="1">
    <citation type="submission" date="2023-01" db="EMBL/GenBank/DDBJ databases">
        <title>Sequencing of the bacterial strains from artisanal fermented milk Matsoni.</title>
        <authorList>
            <person name="Rozman V."/>
            <person name="Accetto T."/>
            <person name="Bogovic Matijasic B."/>
        </authorList>
    </citation>
    <scope>NUCLEOTIDE SEQUENCE [LARGE SCALE GENOMIC DNA]</scope>
    <source>
        <strain evidence="3">lbl143</strain>
    </source>
</reference>
<gene>
    <name evidence="2" type="ORF">PF593_09205</name>
</gene>
<dbReference type="AlphaFoldDB" id="A0ABD4W3U9"/>
<dbReference type="Pfam" id="PF04397">
    <property type="entry name" value="LytTR"/>
    <property type="match status" value="1"/>
</dbReference>
<dbReference type="PROSITE" id="PS50930">
    <property type="entry name" value="HTH_LYTTR"/>
    <property type="match status" value="1"/>
</dbReference>
<name>A0ABD4W3U9_9LACO</name>
<proteinExistence type="predicted"/>